<dbReference type="KEGG" id="had:CDV25_04405"/>
<proteinExistence type="predicted"/>
<dbReference type="Proteomes" id="UP000244890">
    <property type="component" value="Chromosome"/>
</dbReference>
<evidence type="ECO:0000313" key="1">
    <source>
        <dbReference type="EMBL" id="AWI34097.1"/>
    </source>
</evidence>
<protein>
    <recommendedName>
        <fullName evidence="3">RiboL-PSP-HEPN domain-containing protein</fullName>
    </recommendedName>
</protein>
<dbReference type="AlphaFoldDB" id="A0A2U8FE40"/>
<gene>
    <name evidence="1" type="ORF">CDV25_04405</name>
</gene>
<organism evidence="1 2">
    <name type="scientific">Helicobacter apodemus</name>
    <dbReference type="NCBI Taxonomy" id="135569"/>
    <lineage>
        <taxon>Bacteria</taxon>
        <taxon>Pseudomonadati</taxon>
        <taxon>Campylobacterota</taxon>
        <taxon>Epsilonproteobacteria</taxon>
        <taxon>Campylobacterales</taxon>
        <taxon>Helicobacteraceae</taxon>
        <taxon>Helicobacter</taxon>
    </lineage>
</organism>
<name>A0A2U8FE40_9HELI</name>
<evidence type="ECO:0000313" key="2">
    <source>
        <dbReference type="Proteomes" id="UP000244890"/>
    </source>
</evidence>
<sequence>MNNVELINQTLREHLQSNIEYFGDNISTPQTYFFLSMLFLQSVGFMEQKISCIVWEIGYREHLERYKIFKDYRMESIGYNELSMLYKKLNKSNALKLENENNILDNIKEIIKSSSSLFEELEYNFFVLENEIPKKDLNSLITDLREQRNFIAHFKSFYPDKSIISFCAKNENNKNIRFEGFLFYLAVLIKLDEMFIEAFKSYEND</sequence>
<accession>A0A2U8FE40</accession>
<dbReference type="RefSeq" id="WP_108910939.1">
    <property type="nucleotide sequence ID" value="NZ_CP021886.1"/>
</dbReference>
<reference evidence="1 2" key="1">
    <citation type="submission" date="2017-06" db="EMBL/GenBank/DDBJ databases">
        <title>Complete genome of Helicobacter apodemus.</title>
        <authorList>
            <person name="Cho S."/>
        </authorList>
    </citation>
    <scope>NUCLEOTIDE SEQUENCE [LARGE SCALE GENOMIC DNA]</scope>
    <source>
        <strain evidence="2">SNUVETPUB-15-01</strain>
    </source>
</reference>
<evidence type="ECO:0008006" key="3">
    <source>
        <dbReference type="Google" id="ProtNLM"/>
    </source>
</evidence>
<dbReference type="OrthoDB" id="7055424at2"/>
<dbReference type="EMBL" id="CP021886">
    <property type="protein sequence ID" value="AWI34097.1"/>
    <property type="molecule type" value="Genomic_DNA"/>
</dbReference>